<gene>
    <name evidence="3" type="ORF">BKA07_000395</name>
</gene>
<keyword evidence="2" id="KW-0732">Signal</keyword>
<protein>
    <submittedName>
        <fullName evidence="3">Phosphonate transport system substrate-binding protein</fullName>
    </submittedName>
</protein>
<evidence type="ECO:0000313" key="3">
    <source>
        <dbReference type="EMBL" id="NJC55360.1"/>
    </source>
</evidence>
<dbReference type="SUPFAM" id="SSF53850">
    <property type="entry name" value="Periplasmic binding protein-like II"/>
    <property type="match status" value="1"/>
</dbReference>
<dbReference type="InterPro" id="IPR005770">
    <property type="entry name" value="PhnD"/>
</dbReference>
<dbReference type="Pfam" id="PF12974">
    <property type="entry name" value="Phosphonate-bd"/>
    <property type="match status" value="1"/>
</dbReference>
<dbReference type="PANTHER" id="PTHR35841:SF1">
    <property type="entry name" value="PHOSPHONATES-BINDING PERIPLASMIC PROTEIN"/>
    <property type="match status" value="1"/>
</dbReference>
<evidence type="ECO:0000256" key="1">
    <source>
        <dbReference type="ARBA" id="ARBA00007162"/>
    </source>
</evidence>
<evidence type="ECO:0000256" key="2">
    <source>
        <dbReference type="ARBA" id="ARBA00022729"/>
    </source>
</evidence>
<comment type="similarity">
    <text evidence="1">Belongs to the phosphate/phosphite/phosphonate binding protein family.</text>
</comment>
<dbReference type="CDD" id="cd01071">
    <property type="entry name" value="PBP2_PhnD_like"/>
    <property type="match status" value="1"/>
</dbReference>
<sequence>MSKNETKRSPRPLERQAAMVLFPRFRSRSVRARAVRSRSAHTRTVRSRSVHARTVRSFAAAALALPLLAACGSSGASADDTITFAAVPSESSSTLESSFENVTALVEEETGQTVEFQNASDYAAVVEGMRAGQIDAASFGPFAYVIAKDSGIDMEPAAAPTNDQDKAPAYTSLAYVKKGSDIKGLNDLKGKNVCFVDKASTSGFLLPMKGIMDEGLDMEADMEQTLTGGHDASLLSLSSGECDAAFAHDTMLDTLESTDQVKPGSLEPVWESEPITEDPIAVNNESLDPEMAEQITTVLREKANVPAMVDAGVCSSADDCVLPEEIEYGYAPVKDSDFDSIRDICDATQADACNNVG</sequence>
<name>A0A846RWB0_9MICO</name>
<dbReference type="Gene3D" id="3.40.190.10">
    <property type="entry name" value="Periplasmic binding protein-like II"/>
    <property type="match status" value="2"/>
</dbReference>
<accession>A0A846RWB0</accession>
<dbReference type="GO" id="GO:0055085">
    <property type="term" value="P:transmembrane transport"/>
    <property type="evidence" value="ECO:0007669"/>
    <property type="project" value="InterPro"/>
</dbReference>
<dbReference type="Proteomes" id="UP000576792">
    <property type="component" value="Unassembled WGS sequence"/>
</dbReference>
<dbReference type="NCBIfam" id="TIGR01098">
    <property type="entry name" value="3A0109s03R"/>
    <property type="match status" value="1"/>
</dbReference>
<keyword evidence="4" id="KW-1185">Reference proteome</keyword>
<dbReference type="RefSeq" id="WP_245161801.1">
    <property type="nucleotide sequence ID" value="NZ_BAAAPQ010000026.1"/>
</dbReference>
<comment type="caution">
    <text evidence="3">The sequence shown here is derived from an EMBL/GenBank/DDBJ whole genome shotgun (WGS) entry which is preliminary data.</text>
</comment>
<evidence type="ECO:0000313" key="4">
    <source>
        <dbReference type="Proteomes" id="UP000576792"/>
    </source>
</evidence>
<dbReference type="GO" id="GO:0043190">
    <property type="term" value="C:ATP-binding cassette (ABC) transporter complex"/>
    <property type="evidence" value="ECO:0007669"/>
    <property type="project" value="InterPro"/>
</dbReference>
<organism evidence="3 4">
    <name type="scientific">Brevibacterium marinum</name>
    <dbReference type="NCBI Taxonomy" id="418643"/>
    <lineage>
        <taxon>Bacteria</taxon>
        <taxon>Bacillati</taxon>
        <taxon>Actinomycetota</taxon>
        <taxon>Actinomycetes</taxon>
        <taxon>Micrococcales</taxon>
        <taxon>Brevibacteriaceae</taxon>
        <taxon>Brevibacterium</taxon>
    </lineage>
</organism>
<reference evidence="3 4" key="1">
    <citation type="submission" date="2020-03" db="EMBL/GenBank/DDBJ databases">
        <title>Sequencing the genomes of 1000 actinobacteria strains.</title>
        <authorList>
            <person name="Klenk H.-P."/>
        </authorList>
    </citation>
    <scope>NUCLEOTIDE SEQUENCE [LARGE SCALE GENOMIC DNA]</scope>
    <source>
        <strain evidence="3 4">DSM 18964</strain>
    </source>
</reference>
<dbReference type="EMBL" id="JAATJN010000001">
    <property type="protein sequence ID" value="NJC55360.1"/>
    <property type="molecule type" value="Genomic_DNA"/>
</dbReference>
<proteinExistence type="inferred from homology"/>
<dbReference type="AlphaFoldDB" id="A0A846RWB0"/>
<dbReference type="PANTHER" id="PTHR35841">
    <property type="entry name" value="PHOSPHONATES-BINDING PERIPLASMIC PROTEIN"/>
    <property type="match status" value="1"/>
</dbReference>